<proteinExistence type="predicted"/>
<gene>
    <name evidence="2" type="ORF">ATANTOWER_021533</name>
</gene>
<name>A0ABU7BXC8_9TELE</name>
<comment type="caution">
    <text evidence="2">The sequence shown here is derived from an EMBL/GenBank/DDBJ whole genome shotgun (WGS) entry which is preliminary data.</text>
</comment>
<sequence>MCLRFPTSDGRSTSSTRDRLSIRTSCSATTSCPQQHHKDIRPPFLIMTSGLDKHGVDLDARLPYSHIDIAGSSGPFPGVLTGSPILAMATKYILQDVYRSLKILKNTLCICLNLNETHLT</sequence>
<dbReference type="EMBL" id="JAHUTI010069305">
    <property type="protein sequence ID" value="MED6254265.1"/>
    <property type="molecule type" value="Genomic_DNA"/>
</dbReference>
<evidence type="ECO:0000313" key="3">
    <source>
        <dbReference type="Proteomes" id="UP001345963"/>
    </source>
</evidence>
<keyword evidence="3" id="KW-1185">Reference proteome</keyword>
<protein>
    <submittedName>
        <fullName evidence="2">Uncharacterized protein</fullName>
    </submittedName>
</protein>
<dbReference type="Proteomes" id="UP001345963">
    <property type="component" value="Unassembled WGS sequence"/>
</dbReference>
<feature type="region of interest" description="Disordered" evidence="1">
    <location>
        <begin position="1"/>
        <end position="20"/>
    </location>
</feature>
<evidence type="ECO:0000313" key="2">
    <source>
        <dbReference type="EMBL" id="MED6254265.1"/>
    </source>
</evidence>
<accession>A0ABU7BXC8</accession>
<evidence type="ECO:0000256" key="1">
    <source>
        <dbReference type="SAM" id="MobiDB-lite"/>
    </source>
</evidence>
<organism evidence="2 3">
    <name type="scientific">Ataeniobius toweri</name>
    <dbReference type="NCBI Taxonomy" id="208326"/>
    <lineage>
        <taxon>Eukaryota</taxon>
        <taxon>Metazoa</taxon>
        <taxon>Chordata</taxon>
        <taxon>Craniata</taxon>
        <taxon>Vertebrata</taxon>
        <taxon>Euteleostomi</taxon>
        <taxon>Actinopterygii</taxon>
        <taxon>Neopterygii</taxon>
        <taxon>Teleostei</taxon>
        <taxon>Neoteleostei</taxon>
        <taxon>Acanthomorphata</taxon>
        <taxon>Ovalentaria</taxon>
        <taxon>Atherinomorphae</taxon>
        <taxon>Cyprinodontiformes</taxon>
        <taxon>Goodeidae</taxon>
        <taxon>Ataeniobius</taxon>
    </lineage>
</organism>
<reference evidence="2 3" key="1">
    <citation type="submission" date="2021-07" db="EMBL/GenBank/DDBJ databases">
        <authorList>
            <person name="Palmer J.M."/>
        </authorList>
    </citation>
    <scope>NUCLEOTIDE SEQUENCE [LARGE SCALE GENOMIC DNA]</scope>
    <source>
        <strain evidence="2 3">AT_MEX2019</strain>
        <tissue evidence="2">Muscle</tissue>
    </source>
</reference>